<keyword evidence="1" id="KW-0472">Membrane</keyword>
<sequence>MLSRRFKKFSMYLVLLLAMLQVLLPLIHAHPAGTPLSGMGSGIHMHDVVSEFGNHWVIPTIHIQHDYVQVIGVGNAHEPERLNLPTLFLLASFLLLALCFSGSIRRIYWREHNFHPAPAPTFSRSLLRAPPLR</sequence>
<organism evidence="2 3">
    <name type="scientific">Methylobacillus methanolivorans</name>
    <dbReference type="NCBI Taxonomy" id="1848927"/>
    <lineage>
        <taxon>Bacteria</taxon>
        <taxon>Pseudomonadati</taxon>
        <taxon>Pseudomonadota</taxon>
        <taxon>Betaproteobacteria</taxon>
        <taxon>Nitrosomonadales</taxon>
        <taxon>Methylophilaceae</taxon>
        <taxon>Methylobacillus</taxon>
    </lineage>
</organism>
<evidence type="ECO:0000256" key="1">
    <source>
        <dbReference type="SAM" id="Phobius"/>
    </source>
</evidence>
<evidence type="ECO:0000313" key="2">
    <source>
        <dbReference type="EMBL" id="MFJ5446441.1"/>
    </source>
</evidence>
<gene>
    <name evidence="2" type="ORF">ACIKP9_09395</name>
</gene>
<accession>A0ABW8GM44</accession>
<keyword evidence="3" id="KW-1185">Reference proteome</keyword>
<reference evidence="2 3" key="1">
    <citation type="submission" date="2024-11" db="EMBL/GenBank/DDBJ databases">
        <authorList>
            <person name="Kaparullina E.N."/>
            <person name="Delegan Y.A."/>
            <person name="Doronina N.V."/>
        </authorList>
    </citation>
    <scope>NUCLEOTIDE SEQUENCE [LARGE SCALE GENOMIC DNA]</scope>
    <source>
        <strain evidence="2 3">7sh_L</strain>
    </source>
</reference>
<name>A0ABW8GM44_9PROT</name>
<protein>
    <submittedName>
        <fullName evidence="2">Uncharacterized protein</fullName>
    </submittedName>
</protein>
<evidence type="ECO:0000313" key="3">
    <source>
        <dbReference type="Proteomes" id="UP001617669"/>
    </source>
</evidence>
<feature type="transmembrane region" description="Helical" evidence="1">
    <location>
        <begin position="84"/>
        <end position="104"/>
    </location>
</feature>
<keyword evidence="1" id="KW-1133">Transmembrane helix</keyword>
<dbReference type="Proteomes" id="UP001617669">
    <property type="component" value="Unassembled WGS sequence"/>
</dbReference>
<proteinExistence type="predicted"/>
<dbReference type="EMBL" id="JBIWXY010000001">
    <property type="protein sequence ID" value="MFJ5446441.1"/>
    <property type="molecule type" value="Genomic_DNA"/>
</dbReference>
<keyword evidence="1" id="KW-0812">Transmembrane</keyword>
<dbReference type="RefSeq" id="WP_400881728.1">
    <property type="nucleotide sequence ID" value="NZ_JBIWXY010000001.1"/>
</dbReference>
<comment type="caution">
    <text evidence="2">The sequence shown here is derived from an EMBL/GenBank/DDBJ whole genome shotgun (WGS) entry which is preliminary data.</text>
</comment>